<evidence type="ECO:0000256" key="4">
    <source>
        <dbReference type="PIRSR" id="PIRSR633697-1"/>
    </source>
</evidence>
<comment type="similarity">
    <text evidence="1 5">Belongs to the RNase T2 family.</text>
</comment>
<sequence length="308" mass="34530">MSKFALLSGLLTVLASPSLTQGLVQLPNTYPNLTACLNQPSFFSCENTTVIENSCCSPTPGGLVLSTQFWDTYTGLEAQEQFLPKNSWTLHGLWPDNCDGSFNQYCDFSRQYDPAPSPAVLPNGTVIPPYNGTSVATFIAEFGRFDLLNFMNKYWINQGAPNDVFWAHEFSKHATCTSTFDDACYGPDYKQHQDLVDFYDAAIRAYKQYPTYDMLATFGIIPSNKTTYKLSQFQNALKSQTGAIPYLGCGNNGTVLEEVWYFQHVLGTEQFGHYKTLDSVTNSTCSSTEDIRYYERTPTSERDARLLP</sequence>
<feature type="active site" evidence="4">
    <location>
        <position position="173"/>
    </location>
</feature>
<dbReference type="CDD" id="cd01061">
    <property type="entry name" value="RNase_T2_euk"/>
    <property type="match status" value="1"/>
</dbReference>
<organism evidence="7 8">
    <name type="scientific">Phanerochaete carnosa (strain HHB-10118-sp)</name>
    <name type="common">White-rot fungus</name>
    <name type="synonym">Peniophora carnosa</name>
    <dbReference type="NCBI Taxonomy" id="650164"/>
    <lineage>
        <taxon>Eukaryota</taxon>
        <taxon>Fungi</taxon>
        <taxon>Dikarya</taxon>
        <taxon>Basidiomycota</taxon>
        <taxon>Agaricomycotina</taxon>
        <taxon>Agaricomycetes</taxon>
        <taxon>Polyporales</taxon>
        <taxon>Phanerochaetaceae</taxon>
        <taxon>Phanerochaete</taxon>
    </lineage>
</organism>
<feature type="active site" evidence="4">
    <location>
        <position position="169"/>
    </location>
</feature>
<evidence type="ECO:0000256" key="3">
    <source>
        <dbReference type="ARBA" id="ARBA00023157"/>
    </source>
</evidence>
<dbReference type="GO" id="GO:0033897">
    <property type="term" value="F:ribonuclease T2 activity"/>
    <property type="evidence" value="ECO:0007669"/>
    <property type="project" value="UniProtKB-EC"/>
</dbReference>
<accession>K5WBR7</accession>
<dbReference type="InParanoid" id="K5WBR7"/>
<dbReference type="InterPro" id="IPR018188">
    <property type="entry name" value="RNase_T2_His_AS_1"/>
</dbReference>
<protein>
    <recommendedName>
        <fullName evidence="2">ribonuclease T2</fullName>
        <ecNumber evidence="2">4.6.1.19</ecNumber>
    </recommendedName>
</protein>
<evidence type="ECO:0000313" key="7">
    <source>
        <dbReference type="EMBL" id="EKM61373.1"/>
    </source>
</evidence>
<dbReference type="GO" id="GO:0005576">
    <property type="term" value="C:extracellular region"/>
    <property type="evidence" value="ECO:0007669"/>
    <property type="project" value="TreeGrafter"/>
</dbReference>
<dbReference type="KEGG" id="pco:PHACADRAFT_156619"/>
<feature type="active site" evidence="4">
    <location>
        <position position="91"/>
    </location>
</feature>
<dbReference type="Proteomes" id="UP000008370">
    <property type="component" value="Unassembled WGS sequence"/>
</dbReference>
<dbReference type="EMBL" id="JH930468">
    <property type="protein sequence ID" value="EKM61373.1"/>
    <property type="molecule type" value="Genomic_DNA"/>
</dbReference>
<dbReference type="Gene3D" id="3.90.730.10">
    <property type="entry name" value="Ribonuclease T2-like"/>
    <property type="match status" value="1"/>
</dbReference>
<keyword evidence="6" id="KW-0732">Signal</keyword>
<proteinExistence type="inferred from homology"/>
<dbReference type="GO" id="GO:0003723">
    <property type="term" value="F:RNA binding"/>
    <property type="evidence" value="ECO:0007669"/>
    <property type="project" value="InterPro"/>
</dbReference>
<evidence type="ECO:0000256" key="5">
    <source>
        <dbReference type="RuleBase" id="RU004328"/>
    </source>
</evidence>
<evidence type="ECO:0000256" key="1">
    <source>
        <dbReference type="ARBA" id="ARBA00007469"/>
    </source>
</evidence>
<dbReference type="Pfam" id="PF00445">
    <property type="entry name" value="Ribonuclease_T2"/>
    <property type="match status" value="1"/>
</dbReference>
<feature type="chain" id="PRO_5003885575" description="ribonuclease T2" evidence="6">
    <location>
        <begin position="23"/>
        <end position="308"/>
    </location>
</feature>
<evidence type="ECO:0000313" key="8">
    <source>
        <dbReference type="Proteomes" id="UP000008370"/>
    </source>
</evidence>
<dbReference type="OrthoDB" id="435754at2759"/>
<dbReference type="AlphaFoldDB" id="K5WBR7"/>
<dbReference type="PANTHER" id="PTHR11240">
    <property type="entry name" value="RIBONUCLEASE T2"/>
    <property type="match status" value="1"/>
</dbReference>
<feature type="signal peptide" evidence="6">
    <location>
        <begin position="1"/>
        <end position="22"/>
    </location>
</feature>
<dbReference type="GeneID" id="18909049"/>
<gene>
    <name evidence="7" type="ORF">PHACADRAFT_156619</name>
</gene>
<evidence type="ECO:0000256" key="2">
    <source>
        <dbReference type="ARBA" id="ARBA00012571"/>
    </source>
</evidence>
<keyword evidence="8" id="KW-1185">Reference proteome</keyword>
<dbReference type="PROSITE" id="PS00530">
    <property type="entry name" value="RNASE_T2_1"/>
    <property type="match status" value="1"/>
</dbReference>
<dbReference type="InterPro" id="IPR001568">
    <property type="entry name" value="RNase_T2-like"/>
</dbReference>
<keyword evidence="3" id="KW-1015">Disulfide bond</keyword>
<dbReference type="InterPro" id="IPR033130">
    <property type="entry name" value="RNase_T2_His_AS_2"/>
</dbReference>
<dbReference type="HOGENOM" id="CLU_037966_2_0_1"/>
<reference evidence="7 8" key="1">
    <citation type="journal article" date="2012" name="BMC Genomics">
        <title>Comparative genomics of the white-rot fungi, Phanerochaete carnosa and P. chrysosporium, to elucidate the genetic basis of the distinct wood types they colonize.</title>
        <authorList>
            <person name="Suzuki H."/>
            <person name="MacDonald J."/>
            <person name="Syed K."/>
            <person name="Salamov A."/>
            <person name="Hori C."/>
            <person name="Aerts A."/>
            <person name="Henrissat B."/>
            <person name="Wiebenga A."/>
            <person name="vanKuyk P.A."/>
            <person name="Barry K."/>
            <person name="Lindquist E."/>
            <person name="LaButti K."/>
            <person name="Lapidus A."/>
            <person name="Lucas S."/>
            <person name="Coutinho P."/>
            <person name="Gong Y."/>
            <person name="Samejima M."/>
            <person name="Mahadevan R."/>
            <person name="Abou-Zaid M."/>
            <person name="de Vries R.P."/>
            <person name="Igarashi K."/>
            <person name="Yadav J.S."/>
            <person name="Grigoriev I.V."/>
            <person name="Master E.R."/>
        </authorList>
    </citation>
    <scope>NUCLEOTIDE SEQUENCE [LARGE SCALE GENOMIC DNA]</scope>
    <source>
        <strain evidence="7 8">HHB-10118-sp</strain>
    </source>
</reference>
<dbReference type="InterPro" id="IPR036430">
    <property type="entry name" value="RNase_T2-like_sf"/>
</dbReference>
<dbReference type="InterPro" id="IPR033697">
    <property type="entry name" value="Ribonuclease_T2_eukaryotic"/>
</dbReference>
<dbReference type="PANTHER" id="PTHR11240:SF17">
    <property type="entry name" value="RIBONUCLEASE T2"/>
    <property type="match status" value="1"/>
</dbReference>
<dbReference type="PROSITE" id="PS00531">
    <property type="entry name" value="RNASE_T2_2"/>
    <property type="match status" value="1"/>
</dbReference>
<evidence type="ECO:0000256" key="6">
    <source>
        <dbReference type="SAM" id="SignalP"/>
    </source>
</evidence>
<dbReference type="EC" id="4.6.1.19" evidence="2"/>
<name>K5WBR7_PHACS</name>
<dbReference type="RefSeq" id="XP_007390793.1">
    <property type="nucleotide sequence ID" value="XM_007390731.1"/>
</dbReference>
<dbReference type="SUPFAM" id="SSF55895">
    <property type="entry name" value="Ribonuclease Rh-like"/>
    <property type="match status" value="1"/>
</dbReference>
<dbReference type="GO" id="GO:0006401">
    <property type="term" value="P:RNA catabolic process"/>
    <property type="evidence" value="ECO:0007669"/>
    <property type="project" value="TreeGrafter"/>
</dbReference>